<dbReference type="Gene3D" id="2.60.40.10">
    <property type="entry name" value="Immunoglobulins"/>
    <property type="match status" value="2"/>
</dbReference>
<dbReference type="Pfam" id="PF01833">
    <property type="entry name" value="TIG"/>
    <property type="match status" value="1"/>
</dbReference>
<dbReference type="SUPFAM" id="SSF74853">
    <property type="entry name" value="Lamin A/C globular tail domain"/>
    <property type="match status" value="1"/>
</dbReference>
<evidence type="ECO:0000256" key="1">
    <source>
        <dbReference type="SAM" id="Phobius"/>
    </source>
</evidence>
<keyword evidence="1" id="KW-0472">Membrane</keyword>
<evidence type="ECO:0000313" key="5">
    <source>
        <dbReference type="Proteomes" id="UP000435357"/>
    </source>
</evidence>
<dbReference type="PROSITE" id="PS50835">
    <property type="entry name" value="IG_LIKE"/>
    <property type="match status" value="1"/>
</dbReference>
<dbReference type="InterPro" id="IPR014756">
    <property type="entry name" value="Ig_E-set"/>
</dbReference>
<protein>
    <recommendedName>
        <fullName evidence="6">LTD domain-containing protein</fullName>
    </recommendedName>
</protein>
<dbReference type="InterPro" id="IPR036415">
    <property type="entry name" value="Lamin_tail_dom_sf"/>
</dbReference>
<proteinExistence type="predicted"/>
<evidence type="ECO:0000259" key="2">
    <source>
        <dbReference type="PROSITE" id="PS50835"/>
    </source>
</evidence>
<dbReference type="Proteomes" id="UP000435357">
    <property type="component" value="Unassembled WGS sequence"/>
</dbReference>
<dbReference type="InterPro" id="IPR013783">
    <property type="entry name" value="Ig-like_fold"/>
</dbReference>
<dbReference type="Pfam" id="PF00932">
    <property type="entry name" value="LTD"/>
    <property type="match status" value="1"/>
</dbReference>
<dbReference type="EMBL" id="WACR01000007">
    <property type="protein sequence ID" value="KAB1063683.1"/>
    <property type="molecule type" value="Genomic_DNA"/>
</dbReference>
<keyword evidence="5" id="KW-1185">Reference proteome</keyword>
<reference evidence="4 5" key="1">
    <citation type="submission" date="2019-09" db="EMBL/GenBank/DDBJ databases">
        <title>Genomes of Cryomorphaceae.</title>
        <authorList>
            <person name="Bowman J.P."/>
        </authorList>
    </citation>
    <scope>NUCLEOTIDE SEQUENCE [LARGE SCALE GENOMIC DNA]</scope>
    <source>
        <strain evidence="4 5">KCTC 52047</strain>
    </source>
</reference>
<sequence length="593" mass="62852">MQIAVLKLYLNSNKAPKKVECSLTNIVVTFIFSLAIVSAIGQTQVYLQDFESAGGYSTSIPEFTDSSEDYFIRTNGGTISGGVNYTNIQGAYYFGAQDIDGEGASPNQTLTITGINISGYTNLELRVFLAEDDDGSNEDWDNSDYVHFNYQIDNAGYNNLLWLENDGSTYNTAPQIDTDFDGTGDGAIITDAFTQFTAPISGTGSSLDIQVEFNLNSGDEDIAIDHIEIYATSSCTPPSISSIQPNNGPVGTRVLIQGSGFTVGTGTSAVEFGSVAADSFIVLSNTQIEAYVPAGAGNTIEITTDNCPETYSSFTLTETSGCGGGSGSPTELFITEVTDASSGSLSYIEIFNGTGSSVNLSNYSIAQYNNGNGSPTCNITLSGTLTNNDVYVISTGSNGGLADAYFNTCGGVNTNDCIKLLKNSSIIDIWGDCSGSSWVVGGNAGYTYRRKGTVTGPNTTFTLSEWQAFSLETYTDIGSHTTSFGPSITITQQPTDEIICEGESATFSVNTANSGNTFQWYVHPKSGTNWNAVSNGANTSGASTNTLSLSNIPYSQNNYQFYCKITNGSCEVFSVAVQLKIQPGPITTNIFHN</sequence>
<dbReference type="InterPro" id="IPR036179">
    <property type="entry name" value="Ig-like_dom_sf"/>
</dbReference>
<keyword evidence="1" id="KW-0812">Transmembrane</keyword>
<dbReference type="SUPFAM" id="SSF81296">
    <property type="entry name" value="E set domains"/>
    <property type="match status" value="1"/>
</dbReference>
<dbReference type="PROSITE" id="PS51841">
    <property type="entry name" value="LTD"/>
    <property type="match status" value="1"/>
</dbReference>
<dbReference type="AlphaFoldDB" id="A0A6N6M5Q1"/>
<organism evidence="4 5">
    <name type="scientific">Salibacter halophilus</name>
    <dbReference type="NCBI Taxonomy" id="1803916"/>
    <lineage>
        <taxon>Bacteria</taxon>
        <taxon>Pseudomonadati</taxon>
        <taxon>Bacteroidota</taxon>
        <taxon>Flavobacteriia</taxon>
        <taxon>Flavobacteriales</taxon>
        <taxon>Salibacteraceae</taxon>
        <taxon>Salibacter</taxon>
    </lineage>
</organism>
<dbReference type="InterPro" id="IPR007110">
    <property type="entry name" value="Ig-like_dom"/>
</dbReference>
<name>A0A6N6M5Q1_9FLAO</name>
<gene>
    <name evidence="4" type="ORF">F3059_08940</name>
</gene>
<dbReference type="OrthoDB" id="1652165at2"/>
<feature type="domain" description="Ig-like" evidence="2">
    <location>
        <begin position="486"/>
        <end position="582"/>
    </location>
</feature>
<evidence type="ECO:0000313" key="4">
    <source>
        <dbReference type="EMBL" id="KAB1063683.1"/>
    </source>
</evidence>
<evidence type="ECO:0008006" key="6">
    <source>
        <dbReference type="Google" id="ProtNLM"/>
    </source>
</evidence>
<dbReference type="SUPFAM" id="SSF48726">
    <property type="entry name" value="Immunoglobulin"/>
    <property type="match status" value="1"/>
</dbReference>
<dbReference type="CDD" id="cd00603">
    <property type="entry name" value="IPT_PCSR"/>
    <property type="match status" value="1"/>
</dbReference>
<evidence type="ECO:0000259" key="3">
    <source>
        <dbReference type="PROSITE" id="PS51841"/>
    </source>
</evidence>
<accession>A0A6N6M5Q1</accession>
<dbReference type="InterPro" id="IPR001322">
    <property type="entry name" value="Lamin_tail_dom"/>
</dbReference>
<feature type="transmembrane region" description="Helical" evidence="1">
    <location>
        <begin position="21"/>
        <end position="41"/>
    </location>
</feature>
<comment type="caution">
    <text evidence="4">The sequence shown here is derived from an EMBL/GenBank/DDBJ whole genome shotgun (WGS) entry which is preliminary data.</text>
</comment>
<feature type="domain" description="LTD" evidence="3">
    <location>
        <begin position="310"/>
        <end position="450"/>
    </location>
</feature>
<keyword evidence="1" id="KW-1133">Transmembrane helix</keyword>
<dbReference type="InterPro" id="IPR002909">
    <property type="entry name" value="IPT_dom"/>
</dbReference>